<proteinExistence type="predicted"/>
<keyword evidence="3" id="KW-1185">Reference proteome</keyword>
<feature type="coiled-coil region" evidence="1">
    <location>
        <begin position="4"/>
        <end position="31"/>
    </location>
</feature>
<dbReference type="Proteomes" id="UP000593568">
    <property type="component" value="Unassembled WGS sequence"/>
</dbReference>
<accession>A0A7J9FQ32</accession>
<reference evidence="2 3" key="1">
    <citation type="journal article" date="2019" name="Genome Biol. Evol.">
        <title>Insights into the evolution of the New World diploid cottons (Gossypium, subgenus Houzingenia) based on genome sequencing.</title>
        <authorList>
            <person name="Grover C.E."/>
            <person name="Arick M.A. 2nd"/>
            <person name="Thrash A."/>
            <person name="Conover J.L."/>
            <person name="Sanders W.S."/>
            <person name="Peterson D.G."/>
            <person name="Frelichowski J.E."/>
            <person name="Scheffler J.A."/>
            <person name="Scheffler B.E."/>
            <person name="Wendel J.F."/>
        </authorList>
    </citation>
    <scope>NUCLEOTIDE SEQUENCE [LARGE SCALE GENOMIC DNA]</scope>
    <source>
        <strain evidence="2">8</strain>
        <tissue evidence="2">Leaf</tissue>
    </source>
</reference>
<evidence type="ECO:0000313" key="2">
    <source>
        <dbReference type="EMBL" id="MBA0787261.1"/>
    </source>
</evidence>
<name>A0A7J9FQ32_9ROSI</name>
<sequence length="67" mass="7711">MIELKASLRKIEELKGRMKELEDAFQIRDRDYIMGEAVTQVREVADHLQTLAVQANVLSVKYESESS</sequence>
<comment type="caution">
    <text evidence="2">The sequence shown here is derived from an EMBL/GenBank/DDBJ whole genome shotgun (WGS) entry which is preliminary data.</text>
</comment>
<evidence type="ECO:0000256" key="1">
    <source>
        <dbReference type="SAM" id="Coils"/>
    </source>
</evidence>
<keyword evidence="1" id="KW-0175">Coiled coil</keyword>
<protein>
    <submittedName>
        <fullName evidence="2">Uncharacterized protein</fullName>
    </submittedName>
</protein>
<dbReference type="EMBL" id="JABEZW010225583">
    <property type="protein sequence ID" value="MBA0787261.1"/>
    <property type="molecule type" value="Genomic_DNA"/>
</dbReference>
<dbReference type="AlphaFoldDB" id="A0A7J9FQ32"/>
<evidence type="ECO:0000313" key="3">
    <source>
        <dbReference type="Proteomes" id="UP000593568"/>
    </source>
</evidence>
<organism evidence="2 3">
    <name type="scientific">Gossypium trilobum</name>
    <dbReference type="NCBI Taxonomy" id="34281"/>
    <lineage>
        <taxon>Eukaryota</taxon>
        <taxon>Viridiplantae</taxon>
        <taxon>Streptophyta</taxon>
        <taxon>Embryophyta</taxon>
        <taxon>Tracheophyta</taxon>
        <taxon>Spermatophyta</taxon>
        <taxon>Magnoliopsida</taxon>
        <taxon>eudicotyledons</taxon>
        <taxon>Gunneridae</taxon>
        <taxon>Pentapetalae</taxon>
        <taxon>rosids</taxon>
        <taxon>malvids</taxon>
        <taxon>Malvales</taxon>
        <taxon>Malvaceae</taxon>
        <taxon>Malvoideae</taxon>
        <taxon>Gossypium</taxon>
    </lineage>
</organism>
<gene>
    <name evidence="2" type="ORF">Gotri_026421</name>
</gene>